<proteinExistence type="predicted"/>
<keyword evidence="3" id="KW-1185">Reference proteome</keyword>
<accession>A0A5B7HDR2</accession>
<dbReference type="Proteomes" id="UP000324222">
    <property type="component" value="Unassembled WGS sequence"/>
</dbReference>
<dbReference type="EMBL" id="VSRR010029094">
    <property type="protein sequence ID" value="MPC69242.1"/>
    <property type="molecule type" value="Genomic_DNA"/>
</dbReference>
<name>A0A5B7HDR2_PORTR</name>
<evidence type="ECO:0000313" key="3">
    <source>
        <dbReference type="Proteomes" id="UP000324222"/>
    </source>
</evidence>
<feature type="region of interest" description="Disordered" evidence="1">
    <location>
        <begin position="58"/>
        <end position="109"/>
    </location>
</feature>
<evidence type="ECO:0000256" key="1">
    <source>
        <dbReference type="SAM" id="MobiDB-lite"/>
    </source>
</evidence>
<feature type="compositionally biased region" description="Pro residues" evidence="1">
    <location>
        <begin position="59"/>
        <end position="93"/>
    </location>
</feature>
<sequence length="124" mass="13357">MKTLTTSTRVCWNSRIAVPVGEEAAGPAIALRDSYNWTTFPCYYLRPEAVEEVAGLYKDPPPLPSPPFPSSIPSPLTSTPPFPFLSSPSPSPPSRSQTQGGRATLWGRLGLALGKRSASSRRIT</sequence>
<evidence type="ECO:0000313" key="2">
    <source>
        <dbReference type="EMBL" id="MPC69242.1"/>
    </source>
</evidence>
<comment type="caution">
    <text evidence="2">The sequence shown here is derived from an EMBL/GenBank/DDBJ whole genome shotgun (WGS) entry which is preliminary data.</text>
</comment>
<dbReference type="AlphaFoldDB" id="A0A5B7HDR2"/>
<protein>
    <submittedName>
        <fullName evidence="2">Uncharacterized protein</fullName>
    </submittedName>
</protein>
<gene>
    <name evidence="2" type="ORF">E2C01_063460</name>
</gene>
<reference evidence="2 3" key="1">
    <citation type="submission" date="2019-05" db="EMBL/GenBank/DDBJ databases">
        <title>Another draft genome of Portunus trituberculatus and its Hox gene families provides insights of decapod evolution.</title>
        <authorList>
            <person name="Jeong J.-H."/>
            <person name="Song I."/>
            <person name="Kim S."/>
            <person name="Choi T."/>
            <person name="Kim D."/>
            <person name="Ryu S."/>
            <person name="Kim W."/>
        </authorList>
    </citation>
    <scope>NUCLEOTIDE SEQUENCE [LARGE SCALE GENOMIC DNA]</scope>
    <source>
        <tissue evidence="2">Muscle</tissue>
    </source>
</reference>
<organism evidence="2 3">
    <name type="scientific">Portunus trituberculatus</name>
    <name type="common">Swimming crab</name>
    <name type="synonym">Neptunus trituberculatus</name>
    <dbReference type="NCBI Taxonomy" id="210409"/>
    <lineage>
        <taxon>Eukaryota</taxon>
        <taxon>Metazoa</taxon>
        <taxon>Ecdysozoa</taxon>
        <taxon>Arthropoda</taxon>
        <taxon>Crustacea</taxon>
        <taxon>Multicrustacea</taxon>
        <taxon>Malacostraca</taxon>
        <taxon>Eumalacostraca</taxon>
        <taxon>Eucarida</taxon>
        <taxon>Decapoda</taxon>
        <taxon>Pleocyemata</taxon>
        <taxon>Brachyura</taxon>
        <taxon>Eubrachyura</taxon>
        <taxon>Portunoidea</taxon>
        <taxon>Portunidae</taxon>
        <taxon>Portuninae</taxon>
        <taxon>Portunus</taxon>
    </lineage>
</organism>